<sequence length="206" mass="24322">MNPDAEIFYPEYLKRDLARKKFSSSPTVLYEGNGEFPNCLVCKEVHNLDKNWFEYLERSVADHEVIMSSNKYNFEESKIPVVSLLNIDFFKFMLSDYIDRSICQFLEFGFPIGCENYTDFSAEKVVQNHKGAVEFPDDLDKYLKKEIEKKAILGPFHVNPFSHDIVISPLNSVPKKRFSGTEDHLGFKCKRRCYQRLYRQRQLFRE</sequence>
<accession>A0A6J8C6W5</accession>
<reference evidence="1 2" key="1">
    <citation type="submission" date="2020-06" db="EMBL/GenBank/DDBJ databases">
        <authorList>
            <person name="Li R."/>
            <person name="Bekaert M."/>
        </authorList>
    </citation>
    <scope>NUCLEOTIDE SEQUENCE [LARGE SCALE GENOMIC DNA]</scope>
    <source>
        <strain evidence="2">wild</strain>
    </source>
</reference>
<dbReference type="AlphaFoldDB" id="A0A6J8C6W5"/>
<protein>
    <submittedName>
        <fullName evidence="1">Uncharacterized protein</fullName>
    </submittedName>
</protein>
<evidence type="ECO:0000313" key="1">
    <source>
        <dbReference type="EMBL" id="CAC5391181.1"/>
    </source>
</evidence>
<organism evidence="1 2">
    <name type="scientific">Mytilus coruscus</name>
    <name type="common">Sea mussel</name>
    <dbReference type="NCBI Taxonomy" id="42192"/>
    <lineage>
        <taxon>Eukaryota</taxon>
        <taxon>Metazoa</taxon>
        <taxon>Spiralia</taxon>
        <taxon>Lophotrochozoa</taxon>
        <taxon>Mollusca</taxon>
        <taxon>Bivalvia</taxon>
        <taxon>Autobranchia</taxon>
        <taxon>Pteriomorphia</taxon>
        <taxon>Mytilida</taxon>
        <taxon>Mytiloidea</taxon>
        <taxon>Mytilidae</taxon>
        <taxon>Mytilinae</taxon>
        <taxon>Mytilus</taxon>
    </lineage>
</organism>
<dbReference type="EMBL" id="CACVKT020004667">
    <property type="protein sequence ID" value="CAC5391181.1"/>
    <property type="molecule type" value="Genomic_DNA"/>
</dbReference>
<dbReference type="Proteomes" id="UP000507470">
    <property type="component" value="Unassembled WGS sequence"/>
</dbReference>
<proteinExistence type="predicted"/>
<name>A0A6J8C6W5_MYTCO</name>
<gene>
    <name evidence="1" type="ORF">MCOR_26206</name>
</gene>
<keyword evidence="2" id="KW-1185">Reference proteome</keyword>
<evidence type="ECO:0000313" key="2">
    <source>
        <dbReference type="Proteomes" id="UP000507470"/>
    </source>
</evidence>